<dbReference type="Gene3D" id="3.90.1530.10">
    <property type="entry name" value="Conserved hypothetical protein from pyrococcus furiosus pfu- 392566-001, ParB domain"/>
    <property type="match status" value="1"/>
</dbReference>
<feature type="domain" description="ParB-like N-terminal" evidence="1">
    <location>
        <begin position="114"/>
        <end position="199"/>
    </location>
</feature>
<gene>
    <name evidence="2" type="ORF">EA473_09570</name>
</gene>
<dbReference type="Proteomes" id="UP000282323">
    <property type="component" value="Unassembled WGS sequence"/>
</dbReference>
<name>A0A3N6MLG7_NATCH</name>
<dbReference type="Pfam" id="PF02195">
    <property type="entry name" value="ParB_N"/>
    <property type="match status" value="1"/>
</dbReference>
<dbReference type="EMBL" id="REGA01000006">
    <property type="protein sequence ID" value="RQG95186.1"/>
    <property type="molecule type" value="Genomic_DNA"/>
</dbReference>
<evidence type="ECO:0000259" key="1">
    <source>
        <dbReference type="SMART" id="SM00470"/>
    </source>
</evidence>
<dbReference type="InterPro" id="IPR003115">
    <property type="entry name" value="ParB_N"/>
</dbReference>
<accession>A0A3N6MLG7</accession>
<proteinExistence type="predicted"/>
<dbReference type="RefSeq" id="WP_124195403.1">
    <property type="nucleotide sequence ID" value="NZ_REGA01000006.1"/>
</dbReference>
<evidence type="ECO:0000313" key="3">
    <source>
        <dbReference type="Proteomes" id="UP000282323"/>
    </source>
</evidence>
<organism evidence="2 3">
    <name type="scientific">Natrarchaeobius chitinivorans</name>
    <dbReference type="NCBI Taxonomy" id="1679083"/>
    <lineage>
        <taxon>Archaea</taxon>
        <taxon>Methanobacteriati</taxon>
        <taxon>Methanobacteriota</taxon>
        <taxon>Stenosarchaea group</taxon>
        <taxon>Halobacteria</taxon>
        <taxon>Halobacteriales</taxon>
        <taxon>Natrialbaceae</taxon>
        <taxon>Natrarchaeobius</taxon>
    </lineage>
</organism>
<protein>
    <recommendedName>
        <fullName evidence="1">ParB-like N-terminal domain-containing protein</fullName>
    </recommendedName>
</protein>
<dbReference type="AlphaFoldDB" id="A0A3N6MLG7"/>
<comment type="caution">
    <text evidence="2">The sequence shown here is derived from an EMBL/GenBank/DDBJ whole genome shotgun (WGS) entry which is preliminary data.</text>
</comment>
<dbReference type="InterPro" id="IPR036086">
    <property type="entry name" value="ParB/Sulfiredoxin_sf"/>
</dbReference>
<dbReference type="OrthoDB" id="199604at2157"/>
<keyword evidence="3" id="KW-1185">Reference proteome</keyword>
<dbReference type="SMART" id="SM00470">
    <property type="entry name" value="ParB"/>
    <property type="match status" value="1"/>
</dbReference>
<dbReference type="SUPFAM" id="SSF110849">
    <property type="entry name" value="ParB/Sulfiredoxin"/>
    <property type="match status" value="1"/>
</dbReference>
<reference evidence="2 3" key="1">
    <citation type="submission" date="2018-10" db="EMBL/GenBank/DDBJ databases">
        <title>Natrarchaeobius chitinivorans gen. nov., sp. nov., and Natrarchaeobius haloalkaliphilus sp. nov., alkaliphilic, chitin-utilizing haloarchaea from hypersaline alkaline lakes.</title>
        <authorList>
            <person name="Sorokin D.Y."/>
            <person name="Elcheninov A.G."/>
            <person name="Kostrikina N.A."/>
            <person name="Bale N.J."/>
            <person name="Sinninghe Damste J.S."/>
            <person name="Khijniak T.V."/>
            <person name="Kublanov I.V."/>
            <person name="Toshchakov S.V."/>
        </authorList>
    </citation>
    <scope>NUCLEOTIDE SEQUENCE [LARGE SCALE GENOMIC DNA]</scope>
    <source>
        <strain evidence="2 3">AArcht4T</strain>
    </source>
</reference>
<evidence type="ECO:0000313" key="2">
    <source>
        <dbReference type="EMBL" id="RQG95186.1"/>
    </source>
</evidence>
<sequence length="239" mass="27419">MGRDNRFEEIPIDNGDVVVDREDAAPSEGVVVNLPPMETTEWKVHGRGTLASDNPTYPDDDRVVIAVYRETIEREYPNYSGGYPLRIDWLNRDDARFYAFPSQRLRKIGTVQPTEISLTEIDPSPYHARNFSKAENRTFIEEIRDRGHPDPVPLVRDCDDRFEVLNGHKRIWASHIAGLESIPCHCLYMDDEWAGRLWAEWHLDSYDAAERAVARRRLEANVGSKADEIITQATVAQAR</sequence>